<feature type="transmembrane region" description="Helical" evidence="12">
    <location>
        <begin position="20"/>
        <end position="38"/>
    </location>
</feature>
<feature type="domain" description="CAAX prenyl protease 2/Lysostaphin resistance protein A-like" evidence="13">
    <location>
        <begin position="232"/>
        <end position="338"/>
    </location>
</feature>
<dbReference type="AlphaFoldDB" id="A0AAW0YUM6"/>
<keyword evidence="4 12" id="KW-0812">Transmembrane</keyword>
<evidence type="ECO:0000256" key="1">
    <source>
        <dbReference type="ARBA" id="ARBA00004477"/>
    </source>
</evidence>
<keyword evidence="5" id="KW-0378">Hydrolase</keyword>
<evidence type="ECO:0000256" key="4">
    <source>
        <dbReference type="ARBA" id="ARBA00022692"/>
    </source>
</evidence>
<proteinExistence type="inferred from homology"/>
<feature type="region of interest" description="Disordered" evidence="11">
    <location>
        <begin position="44"/>
        <end position="110"/>
    </location>
</feature>
<accession>A0AAW0YUM6</accession>
<dbReference type="KEGG" id="kne:92183280"/>
<dbReference type="GeneID" id="92183280"/>
<name>A0AAW0YUM6_9TREE</name>
<keyword evidence="8 12" id="KW-0472">Membrane</keyword>
<dbReference type="PANTHER" id="PTHR13046:SF0">
    <property type="entry name" value="CAAX PRENYL PROTEASE 2"/>
    <property type="match status" value="1"/>
</dbReference>
<evidence type="ECO:0000256" key="9">
    <source>
        <dbReference type="ARBA" id="ARBA00047280"/>
    </source>
</evidence>
<feature type="transmembrane region" description="Helical" evidence="12">
    <location>
        <begin position="325"/>
        <end position="344"/>
    </location>
</feature>
<keyword evidence="7 12" id="KW-1133">Transmembrane helix</keyword>
<dbReference type="GO" id="GO:0005789">
    <property type="term" value="C:endoplasmic reticulum membrane"/>
    <property type="evidence" value="ECO:0007669"/>
    <property type="project" value="UniProtKB-SubCell"/>
</dbReference>
<feature type="transmembrane region" description="Helical" evidence="12">
    <location>
        <begin position="294"/>
        <end position="319"/>
    </location>
</feature>
<comment type="caution">
    <text evidence="14">The sequence shown here is derived from an EMBL/GenBank/DDBJ whole genome shotgun (WGS) entry which is preliminary data.</text>
</comment>
<evidence type="ECO:0000256" key="3">
    <source>
        <dbReference type="ARBA" id="ARBA00022670"/>
    </source>
</evidence>
<comment type="similarity">
    <text evidence="2">Belongs to the peptidase U48 family.</text>
</comment>
<evidence type="ECO:0000256" key="11">
    <source>
        <dbReference type="SAM" id="MobiDB-lite"/>
    </source>
</evidence>
<dbReference type="PANTHER" id="PTHR13046">
    <property type="entry name" value="PROTEASE U48 CAAX PRENYL PROTEASE RCE1"/>
    <property type="match status" value="1"/>
</dbReference>
<keyword evidence="6" id="KW-0256">Endoplasmic reticulum</keyword>
<evidence type="ECO:0000256" key="8">
    <source>
        <dbReference type="ARBA" id="ARBA00023136"/>
    </source>
</evidence>
<dbReference type="Proteomes" id="UP001388673">
    <property type="component" value="Unassembled WGS sequence"/>
</dbReference>
<gene>
    <name evidence="14" type="ORF">IAR55_006022</name>
</gene>
<comment type="subcellular location">
    <subcellularLocation>
        <location evidence="1">Endoplasmic reticulum membrane</location>
        <topology evidence="1">Multi-pass membrane protein</topology>
    </subcellularLocation>
</comment>
<organism evidence="14 15">
    <name type="scientific">Kwoniella newhampshirensis</name>
    <dbReference type="NCBI Taxonomy" id="1651941"/>
    <lineage>
        <taxon>Eukaryota</taxon>
        <taxon>Fungi</taxon>
        <taxon>Dikarya</taxon>
        <taxon>Basidiomycota</taxon>
        <taxon>Agaricomycotina</taxon>
        <taxon>Tremellomycetes</taxon>
        <taxon>Tremellales</taxon>
        <taxon>Cryptococcaceae</taxon>
        <taxon>Kwoniella</taxon>
    </lineage>
</organism>
<evidence type="ECO:0000256" key="12">
    <source>
        <dbReference type="SAM" id="Phobius"/>
    </source>
</evidence>
<dbReference type="InterPro" id="IPR039731">
    <property type="entry name" value="Rce1"/>
</dbReference>
<evidence type="ECO:0000256" key="10">
    <source>
        <dbReference type="ARBA" id="ARBA00049729"/>
    </source>
</evidence>
<evidence type="ECO:0000313" key="14">
    <source>
        <dbReference type="EMBL" id="KAK8845309.1"/>
    </source>
</evidence>
<evidence type="ECO:0000313" key="15">
    <source>
        <dbReference type="Proteomes" id="UP001388673"/>
    </source>
</evidence>
<dbReference type="EC" id="3.4.26.1" evidence="10"/>
<dbReference type="RefSeq" id="XP_066800117.1">
    <property type="nucleotide sequence ID" value="XM_066949109.1"/>
</dbReference>
<evidence type="ECO:0000256" key="7">
    <source>
        <dbReference type="ARBA" id="ARBA00022989"/>
    </source>
</evidence>
<keyword evidence="15" id="KW-1185">Reference proteome</keyword>
<evidence type="ECO:0000256" key="2">
    <source>
        <dbReference type="ARBA" id="ARBA00006897"/>
    </source>
</evidence>
<protein>
    <recommendedName>
        <fullName evidence="10">intramembrane prenyl-peptidase Rce1</fullName>
        <ecNumber evidence="10">3.4.26.1</ecNumber>
    </recommendedName>
</protein>
<evidence type="ECO:0000259" key="13">
    <source>
        <dbReference type="Pfam" id="PF02517"/>
    </source>
</evidence>
<keyword evidence="3" id="KW-0645">Protease</keyword>
<dbReference type="Pfam" id="PF02517">
    <property type="entry name" value="Rce1-like"/>
    <property type="match status" value="1"/>
</dbReference>
<evidence type="ECO:0000256" key="6">
    <source>
        <dbReference type="ARBA" id="ARBA00022824"/>
    </source>
</evidence>
<dbReference type="GO" id="GO:0004222">
    <property type="term" value="F:metalloendopeptidase activity"/>
    <property type="evidence" value="ECO:0007669"/>
    <property type="project" value="InterPro"/>
</dbReference>
<sequence length="375" mass="40658">MNSSLSVPASLLPSISSNTAHILSFLFTTSYVGSIYLAQTRLFTPSSSSRSPSRTSSSTTTTTPNGSVPSSQPGIPPILASDKDAFPQPTPSPSTEPSNTGGPKLGSRDHPLTIRRRMNAVICATSLSISGVYYVVKSLSPASTSNSWQSAVRPTMSLLGLSTLNSFALSPSSIIVGGWRVLPYMLAPSLLIGPLFAMYLDGELPVLGGRRYGEGIWKRIKRGWREFGLVEIRNFIVGPITEELVFRSTILAVSILGRLPFKSMVFGTPMWFGIAHAHHALEVYRKNGSTKSAAVQALLACLFQLTYTTLFGWFASYLFLRTGSVLPPLTAHIYCNMMGIYLPGSAIQRHPKQARGIWGSYFAGIAVFVWGLKRL</sequence>
<reference evidence="14 15" key="1">
    <citation type="journal article" date="2024" name="bioRxiv">
        <title>Comparative genomics of Cryptococcus and Kwoniella reveals pathogenesis evolution and contrasting karyotype dynamics via intercentromeric recombination or chromosome fusion.</title>
        <authorList>
            <person name="Coelho M.A."/>
            <person name="David-Palma M."/>
            <person name="Shea T."/>
            <person name="Bowers K."/>
            <person name="McGinley-Smith S."/>
            <person name="Mohammad A.W."/>
            <person name="Gnirke A."/>
            <person name="Yurkov A.M."/>
            <person name="Nowrousian M."/>
            <person name="Sun S."/>
            <person name="Cuomo C.A."/>
            <person name="Heitman J."/>
        </authorList>
    </citation>
    <scope>NUCLEOTIDE SEQUENCE [LARGE SCALE GENOMIC DNA]</scope>
    <source>
        <strain evidence="14 15">CBS 13917</strain>
    </source>
</reference>
<feature type="transmembrane region" description="Helical" evidence="12">
    <location>
        <begin position="356"/>
        <end position="372"/>
    </location>
</feature>
<dbReference type="InterPro" id="IPR003675">
    <property type="entry name" value="Rce1/LyrA-like_dom"/>
</dbReference>
<comment type="catalytic activity">
    <reaction evidence="9">
        <text>Hydrolyzes the peptide bond -P2-(S-farnesyl or geranylgeranyl)C-P1'-P2'-P3'-COOH where P1' and P2' are amino acids with aliphatic sidechains and P3' is any C-terminal residue.</text>
        <dbReference type="EC" id="3.4.26.1"/>
    </reaction>
</comment>
<evidence type="ECO:0000256" key="5">
    <source>
        <dbReference type="ARBA" id="ARBA00022801"/>
    </source>
</evidence>
<dbReference type="GO" id="GO:0071586">
    <property type="term" value="P:CAAX-box protein processing"/>
    <property type="evidence" value="ECO:0007669"/>
    <property type="project" value="InterPro"/>
</dbReference>
<feature type="compositionally biased region" description="Low complexity" evidence="11">
    <location>
        <begin position="44"/>
        <end position="71"/>
    </location>
</feature>
<dbReference type="EMBL" id="JBCAWK010000012">
    <property type="protein sequence ID" value="KAK8845309.1"/>
    <property type="molecule type" value="Genomic_DNA"/>
</dbReference>